<dbReference type="InterPro" id="IPR008271">
    <property type="entry name" value="Ser/Thr_kinase_AS"/>
</dbReference>
<keyword evidence="4" id="KW-0547">Nucleotide-binding</keyword>
<dbReference type="PANTHER" id="PTHR22983">
    <property type="entry name" value="PROTEIN KINASE RELATED"/>
    <property type="match status" value="1"/>
</dbReference>
<evidence type="ECO:0000256" key="5">
    <source>
        <dbReference type="ARBA" id="ARBA00022777"/>
    </source>
</evidence>
<name>A0A7T8H2U0_CALRO</name>
<comment type="catalytic activity">
    <reaction evidence="8">
        <text>L-seryl-[protein] + ATP = O-phospho-L-seryl-[protein] + ADP + H(+)</text>
        <dbReference type="Rhea" id="RHEA:17989"/>
        <dbReference type="Rhea" id="RHEA-COMP:9863"/>
        <dbReference type="Rhea" id="RHEA-COMP:11604"/>
        <dbReference type="ChEBI" id="CHEBI:15378"/>
        <dbReference type="ChEBI" id="CHEBI:29999"/>
        <dbReference type="ChEBI" id="CHEBI:30616"/>
        <dbReference type="ChEBI" id="CHEBI:83421"/>
        <dbReference type="ChEBI" id="CHEBI:456216"/>
        <dbReference type="EC" id="2.7.11.1"/>
    </reaction>
</comment>
<sequence length="135" mass="15012">MLDAFETQKELIAVTEFIPGGDLHRAFSQAKAKSGSFFSEERVRDLGGDLISACCYLHSHRVLHRDIKPQNVLLSETGTAKLCDFGFARNLGLNTFVLTSIKGTPLYMAPELIEERPYDASADLWSVGCILYELL</sequence>
<dbReference type="GO" id="GO:0007224">
    <property type="term" value="P:smoothened signaling pathway"/>
    <property type="evidence" value="ECO:0007669"/>
    <property type="project" value="TreeGrafter"/>
</dbReference>
<evidence type="ECO:0000256" key="7">
    <source>
        <dbReference type="ARBA" id="ARBA00047899"/>
    </source>
</evidence>
<evidence type="ECO:0000259" key="9">
    <source>
        <dbReference type="PROSITE" id="PS50011"/>
    </source>
</evidence>
<keyword evidence="3" id="KW-0808">Transferase</keyword>
<dbReference type="InterPro" id="IPR000719">
    <property type="entry name" value="Prot_kinase_dom"/>
</dbReference>
<gene>
    <name evidence="10" type="ORF">FKW44_017153</name>
</gene>
<keyword evidence="11" id="KW-1185">Reference proteome</keyword>
<evidence type="ECO:0000256" key="4">
    <source>
        <dbReference type="ARBA" id="ARBA00022741"/>
    </source>
</evidence>
<evidence type="ECO:0000256" key="2">
    <source>
        <dbReference type="ARBA" id="ARBA00022527"/>
    </source>
</evidence>
<dbReference type="GO" id="GO:0004674">
    <property type="term" value="F:protein serine/threonine kinase activity"/>
    <property type="evidence" value="ECO:0007669"/>
    <property type="project" value="UniProtKB-KW"/>
</dbReference>
<dbReference type="PANTHER" id="PTHR22983:SF6">
    <property type="entry name" value="SERINE_THREONINE-PROTEIN KINASE 36"/>
    <property type="match status" value="1"/>
</dbReference>
<dbReference type="GO" id="GO:0005737">
    <property type="term" value="C:cytoplasm"/>
    <property type="evidence" value="ECO:0007669"/>
    <property type="project" value="TreeGrafter"/>
</dbReference>
<keyword evidence="2" id="KW-0723">Serine/threonine-protein kinase</keyword>
<evidence type="ECO:0000313" key="11">
    <source>
        <dbReference type="Proteomes" id="UP000595437"/>
    </source>
</evidence>
<proteinExistence type="predicted"/>
<dbReference type="SUPFAM" id="SSF56112">
    <property type="entry name" value="Protein kinase-like (PK-like)"/>
    <property type="match status" value="1"/>
</dbReference>
<reference evidence="11" key="1">
    <citation type="submission" date="2021-01" db="EMBL/GenBank/DDBJ databases">
        <title>Caligus Genome Assembly.</title>
        <authorList>
            <person name="Gallardo-Escarate C."/>
        </authorList>
    </citation>
    <scope>NUCLEOTIDE SEQUENCE [LARGE SCALE GENOMIC DNA]</scope>
</reference>
<dbReference type="SMART" id="SM00220">
    <property type="entry name" value="S_TKc"/>
    <property type="match status" value="1"/>
</dbReference>
<accession>A0A7T8H2U0</accession>
<evidence type="ECO:0000256" key="8">
    <source>
        <dbReference type="ARBA" id="ARBA00048679"/>
    </source>
</evidence>
<dbReference type="GO" id="GO:0005524">
    <property type="term" value="F:ATP binding"/>
    <property type="evidence" value="ECO:0007669"/>
    <property type="project" value="UniProtKB-KW"/>
</dbReference>
<dbReference type="OrthoDB" id="266718at2759"/>
<dbReference type="EMBL" id="CP045900">
    <property type="protein sequence ID" value="QQP42470.1"/>
    <property type="molecule type" value="Genomic_DNA"/>
</dbReference>
<evidence type="ECO:0000256" key="1">
    <source>
        <dbReference type="ARBA" id="ARBA00012513"/>
    </source>
</evidence>
<protein>
    <recommendedName>
        <fullName evidence="1">non-specific serine/threonine protein kinase</fullName>
        <ecNumber evidence="1">2.7.11.1</ecNumber>
    </recommendedName>
</protein>
<dbReference type="PROSITE" id="PS50011">
    <property type="entry name" value="PROTEIN_KINASE_DOM"/>
    <property type="match status" value="1"/>
</dbReference>
<dbReference type="AlphaFoldDB" id="A0A7T8H2U0"/>
<evidence type="ECO:0000256" key="6">
    <source>
        <dbReference type="ARBA" id="ARBA00022840"/>
    </source>
</evidence>
<feature type="non-terminal residue" evidence="10">
    <location>
        <position position="135"/>
    </location>
</feature>
<keyword evidence="6" id="KW-0067">ATP-binding</keyword>
<evidence type="ECO:0000256" key="3">
    <source>
        <dbReference type="ARBA" id="ARBA00022679"/>
    </source>
</evidence>
<dbReference type="Proteomes" id="UP000595437">
    <property type="component" value="Chromosome 11"/>
</dbReference>
<dbReference type="EC" id="2.7.11.1" evidence="1"/>
<organism evidence="10 11">
    <name type="scientific">Caligus rogercresseyi</name>
    <name type="common">Sea louse</name>
    <dbReference type="NCBI Taxonomy" id="217165"/>
    <lineage>
        <taxon>Eukaryota</taxon>
        <taxon>Metazoa</taxon>
        <taxon>Ecdysozoa</taxon>
        <taxon>Arthropoda</taxon>
        <taxon>Crustacea</taxon>
        <taxon>Multicrustacea</taxon>
        <taxon>Hexanauplia</taxon>
        <taxon>Copepoda</taxon>
        <taxon>Siphonostomatoida</taxon>
        <taxon>Caligidae</taxon>
        <taxon>Caligus</taxon>
    </lineage>
</organism>
<dbReference type="Pfam" id="PF00069">
    <property type="entry name" value="Pkinase"/>
    <property type="match status" value="1"/>
</dbReference>
<dbReference type="Gene3D" id="1.10.510.10">
    <property type="entry name" value="Transferase(Phosphotransferase) domain 1"/>
    <property type="match status" value="1"/>
</dbReference>
<feature type="domain" description="Protein kinase" evidence="9">
    <location>
        <begin position="1"/>
        <end position="135"/>
    </location>
</feature>
<dbReference type="PROSITE" id="PS00108">
    <property type="entry name" value="PROTEIN_KINASE_ST"/>
    <property type="match status" value="1"/>
</dbReference>
<dbReference type="InterPro" id="IPR011009">
    <property type="entry name" value="Kinase-like_dom_sf"/>
</dbReference>
<keyword evidence="5" id="KW-0418">Kinase</keyword>
<comment type="catalytic activity">
    <reaction evidence="7">
        <text>L-threonyl-[protein] + ATP = O-phospho-L-threonyl-[protein] + ADP + H(+)</text>
        <dbReference type="Rhea" id="RHEA:46608"/>
        <dbReference type="Rhea" id="RHEA-COMP:11060"/>
        <dbReference type="Rhea" id="RHEA-COMP:11605"/>
        <dbReference type="ChEBI" id="CHEBI:15378"/>
        <dbReference type="ChEBI" id="CHEBI:30013"/>
        <dbReference type="ChEBI" id="CHEBI:30616"/>
        <dbReference type="ChEBI" id="CHEBI:61977"/>
        <dbReference type="ChEBI" id="CHEBI:456216"/>
        <dbReference type="EC" id="2.7.11.1"/>
    </reaction>
</comment>
<evidence type="ECO:0000313" key="10">
    <source>
        <dbReference type="EMBL" id="QQP42470.1"/>
    </source>
</evidence>